<dbReference type="Proteomes" id="UP001446205">
    <property type="component" value="Unassembled WGS sequence"/>
</dbReference>
<evidence type="ECO:0000256" key="2">
    <source>
        <dbReference type="ARBA" id="ARBA00023315"/>
    </source>
</evidence>
<dbReference type="InterPro" id="IPR050832">
    <property type="entry name" value="Bact_Acetyltransf"/>
</dbReference>
<dbReference type="SUPFAM" id="SSF55729">
    <property type="entry name" value="Acyl-CoA N-acyltransferases (Nat)"/>
    <property type="match status" value="1"/>
</dbReference>
<dbReference type="InterPro" id="IPR016181">
    <property type="entry name" value="Acyl_CoA_acyltransferase"/>
</dbReference>
<dbReference type="EC" id="2.3.1.-" evidence="4"/>
<dbReference type="CDD" id="cd04301">
    <property type="entry name" value="NAT_SF"/>
    <property type="match status" value="1"/>
</dbReference>
<accession>A0ABU9DB51</accession>
<reference evidence="4 5" key="1">
    <citation type="submission" date="2024-04" db="EMBL/GenBank/DDBJ databases">
        <authorList>
            <person name="Abashina T."/>
            <person name="Shaikin A."/>
        </authorList>
    </citation>
    <scope>NUCLEOTIDE SEQUENCE [LARGE SCALE GENOMIC DNA]</scope>
    <source>
        <strain evidence="4 5">AAFK</strain>
    </source>
</reference>
<dbReference type="Pfam" id="PF00583">
    <property type="entry name" value="Acetyltransf_1"/>
    <property type="match status" value="1"/>
</dbReference>
<dbReference type="PANTHER" id="PTHR43877">
    <property type="entry name" value="AMINOALKYLPHOSPHONATE N-ACETYLTRANSFERASE-RELATED-RELATED"/>
    <property type="match status" value="1"/>
</dbReference>
<evidence type="ECO:0000256" key="1">
    <source>
        <dbReference type="ARBA" id="ARBA00022679"/>
    </source>
</evidence>
<evidence type="ECO:0000313" key="4">
    <source>
        <dbReference type="EMBL" id="MEK8090745.1"/>
    </source>
</evidence>
<organism evidence="4 5">
    <name type="scientific">Thermithiobacillus plumbiphilus</name>
    <dbReference type="NCBI Taxonomy" id="1729899"/>
    <lineage>
        <taxon>Bacteria</taxon>
        <taxon>Pseudomonadati</taxon>
        <taxon>Pseudomonadota</taxon>
        <taxon>Acidithiobacillia</taxon>
        <taxon>Acidithiobacillales</taxon>
        <taxon>Thermithiobacillaceae</taxon>
        <taxon>Thermithiobacillus</taxon>
    </lineage>
</organism>
<dbReference type="InterPro" id="IPR000182">
    <property type="entry name" value="GNAT_dom"/>
</dbReference>
<evidence type="ECO:0000313" key="5">
    <source>
        <dbReference type="Proteomes" id="UP001446205"/>
    </source>
</evidence>
<protein>
    <submittedName>
        <fullName evidence="4">GNAT family N-acetyltransferase</fullName>
        <ecNumber evidence="4">2.3.1.-</ecNumber>
    </submittedName>
</protein>
<dbReference type="PANTHER" id="PTHR43877:SF2">
    <property type="entry name" value="AMINOALKYLPHOSPHONATE N-ACETYLTRANSFERASE-RELATED"/>
    <property type="match status" value="1"/>
</dbReference>
<dbReference type="EMBL" id="JBBPCO010000015">
    <property type="protein sequence ID" value="MEK8090745.1"/>
    <property type="molecule type" value="Genomic_DNA"/>
</dbReference>
<feature type="domain" description="N-acetyltransferase" evidence="3">
    <location>
        <begin position="17"/>
        <end position="180"/>
    </location>
</feature>
<dbReference type="PROSITE" id="PS51186">
    <property type="entry name" value="GNAT"/>
    <property type="match status" value="1"/>
</dbReference>
<name>A0ABU9DB51_9PROT</name>
<dbReference type="Gene3D" id="3.40.630.30">
    <property type="match status" value="1"/>
</dbReference>
<proteinExistence type="predicted"/>
<dbReference type="GO" id="GO:0016746">
    <property type="term" value="F:acyltransferase activity"/>
    <property type="evidence" value="ECO:0007669"/>
    <property type="project" value="UniProtKB-KW"/>
</dbReference>
<keyword evidence="5" id="KW-1185">Reference proteome</keyword>
<evidence type="ECO:0000259" key="3">
    <source>
        <dbReference type="PROSITE" id="PS51186"/>
    </source>
</evidence>
<keyword evidence="1 4" id="KW-0808">Transferase</keyword>
<keyword evidence="2 4" id="KW-0012">Acyltransferase</keyword>
<sequence>MSETSQGIMISAKAAPLSFRRAEAADVDAIVRLVNAAYRGDSSRAGWTTEADLLGGQRTDAGEVRELIETDDSLILLGYQGPDLAGSLHLKREGGSAYLGMFAIQPTLQGAGLGKRFIDEAERIAREEWQVQTMRMSVIGFRQELIAYYERRGYRRTGELLPFPIDPRFGIPRVEGLQLEVLEKRLGA</sequence>
<dbReference type="RefSeq" id="WP_341371801.1">
    <property type="nucleotide sequence ID" value="NZ_JBBPCO010000015.1"/>
</dbReference>
<gene>
    <name evidence="4" type="ORF">WOB96_13385</name>
</gene>
<comment type="caution">
    <text evidence="4">The sequence shown here is derived from an EMBL/GenBank/DDBJ whole genome shotgun (WGS) entry which is preliminary data.</text>
</comment>